<evidence type="ECO:0000313" key="3">
    <source>
        <dbReference type="EMBL" id="CAI5444906.1"/>
    </source>
</evidence>
<dbReference type="OrthoDB" id="6624782at2759"/>
<comment type="caution">
    <text evidence="3">The sequence shown here is derived from an EMBL/GenBank/DDBJ whole genome shotgun (WGS) entry which is preliminary data.</text>
</comment>
<dbReference type="InterPro" id="IPR004827">
    <property type="entry name" value="bZIP"/>
</dbReference>
<feature type="region of interest" description="Disordered" evidence="1">
    <location>
        <begin position="38"/>
        <end position="97"/>
    </location>
</feature>
<feature type="compositionally biased region" description="Basic and acidic residues" evidence="1">
    <location>
        <begin position="87"/>
        <end position="97"/>
    </location>
</feature>
<dbReference type="InterPro" id="IPR046347">
    <property type="entry name" value="bZIP_sf"/>
</dbReference>
<dbReference type="Proteomes" id="UP001152747">
    <property type="component" value="Unassembled WGS sequence"/>
</dbReference>
<dbReference type="GO" id="GO:0006351">
    <property type="term" value="P:DNA-templated transcription"/>
    <property type="evidence" value="ECO:0007669"/>
    <property type="project" value="InterPro"/>
</dbReference>
<dbReference type="Gene3D" id="1.20.5.170">
    <property type="match status" value="1"/>
</dbReference>
<protein>
    <recommendedName>
        <fullName evidence="2">BZIP domain-containing protein</fullName>
    </recommendedName>
</protein>
<keyword evidence="4" id="KW-1185">Reference proteome</keyword>
<evidence type="ECO:0000256" key="1">
    <source>
        <dbReference type="SAM" id="MobiDB-lite"/>
    </source>
</evidence>
<dbReference type="InterPro" id="IPR031106">
    <property type="entry name" value="C/EBP"/>
</dbReference>
<gene>
    <name evidence="3" type="ORF">CAMP_LOCUS7543</name>
</gene>
<reference evidence="3" key="1">
    <citation type="submission" date="2022-11" db="EMBL/GenBank/DDBJ databases">
        <authorList>
            <person name="Kikuchi T."/>
        </authorList>
    </citation>
    <scope>NUCLEOTIDE SEQUENCE</scope>
    <source>
        <strain evidence="3">PS1010</strain>
    </source>
</reference>
<feature type="domain" description="BZIP" evidence="2">
    <location>
        <begin position="62"/>
        <end position="120"/>
    </location>
</feature>
<proteinExistence type="predicted"/>
<dbReference type="PANTHER" id="PTHR23334:SF74">
    <property type="entry name" value="BZIP TRANSCRIPTION FACTOR 8"/>
    <property type="match status" value="1"/>
</dbReference>
<dbReference type="GO" id="GO:0000981">
    <property type="term" value="F:DNA-binding transcription factor activity, RNA polymerase II-specific"/>
    <property type="evidence" value="ECO:0007669"/>
    <property type="project" value="TreeGrafter"/>
</dbReference>
<dbReference type="PANTHER" id="PTHR23334">
    <property type="entry name" value="CCAAT/ENHANCER BINDING PROTEIN"/>
    <property type="match status" value="1"/>
</dbReference>
<name>A0A9P1IIU8_9PELO</name>
<dbReference type="AlphaFoldDB" id="A0A9P1IIU8"/>
<evidence type="ECO:0000259" key="2">
    <source>
        <dbReference type="PROSITE" id="PS50217"/>
    </source>
</evidence>
<dbReference type="EMBL" id="CANHGI010000003">
    <property type="protein sequence ID" value="CAI5444906.1"/>
    <property type="molecule type" value="Genomic_DNA"/>
</dbReference>
<accession>A0A9P1IIU8</accession>
<dbReference type="SMART" id="SM00338">
    <property type="entry name" value="BRLZ"/>
    <property type="match status" value="1"/>
</dbReference>
<dbReference type="PROSITE" id="PS50217">
    <property type="entry name" value="BZIP"/>
    <property type="match status" value="1"/>
</dbReference>
<dbReference type="GO" id="GO:0000978">
    <property type="term" value="F:RNA polymerase II cis-regulatory region sequence-specific DNA binding"/>
    <property type="evidence" value="ECO:0007669"/>
    <property type="project" value="TreeGrafter"/>
</dbReference>
<dbReference type="SUPFAM" id="SSF57959">
    <property type="entry name" value="Leucine zipper domain"/>
    <property type="match status" value="1"/>
</dbReference>
<dbReference type="Pfam" id="PF07716">
    <property type="entry name" value="bZIP_2"/>
    <property type="match status" value="1"/>
</dbReference>
<sequence length="181" mass="21106">MNMIPTAAQYTMPSFDPAYFNYAAYPLNQMYQHPSYCPDYSKSDSNSDESLNDSKGEHHKLSPKYREKRAKNNEAAKKSRLNRKQREKNLQEENNRYKATIHEQQKVIEELQRQLDVLRNGGGPQNPGGYSQREQHFEMIQGCVDEKYMALRDSTNQLPPQSQQPPQMMVPDHMAFNFKSL</sequence>
<organism evidence="3 4">
    <name type="scientific">Caenorhabditis angaria</name>
    <dbReference type="NCBI Taxonomy" id="860376"/>
    <lineage>
        <taxon>Eukaryota</taxon>
        <taxon>Metazoa</taxon>
        <taxon>Ecdysozoa</taxon>
        <taxon>Nematoda</taxon>
        <taxon>Chromadorea</taxon>
        <taxon>Rhabditida</taxon>
        <taxon>Rhabditina</taxon>
        <taxon>Rhabditomorpha</taxon>
        <taxon>Rhabditoidea</taxon>
        <taxon>Rhabditidae</taxon>
        <taxon>Peloderinae</taxon>
        <taxon>Caenorhabditis</taxon>
    </lineage>
</organism>
<evidence type="ECO:0000313" key="4">
    <source>
        <dbReference type="Proteomes" id="UP001152747"/>
    </source>
</evidence>